<keyword evidence="5" id="KW-0460">Magnesium</keyword>
<evidence type="ECO:0000313" key="9">
    <source>
        <dbReference type="EMBL" id="KAA0912304.1"/>
    </source>
</evidence>
<dbReference type="NCBIfam" id="NF007980">
    <property type="entry name" value="PRK10707.1"/>
    <property type="match status" value="1"/>
</dbReference>
<reference evidence="9 10" key="1">
    <citation type="submission" date="2019-07" db="EMBL/GenBank/DDBJ databases">
        <title>Aquicoccus porphyridii gen. nov., sp. nov., isolated from a small marine red alga, Porphyridium marinum.</title>
        <authorList>
            <person name="Liu L."/>
        </authorList>
    </citation>
    <scope>NUCLEOTIDE SEQUENCE [LARGE SCALE GENOMIC DNA]</scope>
    <source>
        <strain evidence="9 10">L1 8-17</strain>
    </source>
</reference>
<evidence type="ECO:0000256" key="1">
    <source>
        <dbReference type="ARBA" id="ARBA00001936"/>
    </source>
</evidence>
<comment type="cofactor">
    <cofactor evidence="2">
        <name>Mg(2+)</name>
        <dbReference type="ChEBI" id="CHEBI:18420"/>
    </cofactor>
</comment>
<dbReference type="SUPFAM" id="SSF55811">
    <property type="entry name" value="Nudix"/>
    <property type="match status" value="1"/>
</dbReference>
<dbReference type="RefSeq" id="WP_111364282.1">
    <property type="nucleotide sequence ID" value="NZ_VINQ01000014.1"/>
</dbReference>
<dbReference type="Gene3D" id="3.90.79.10">
    <property type="entry name" value="Nucleoside Triphosphate Pyrophosphohydrolase"/>
    <property type="match status" value="1"/>
</dbReference>
<evidence type="ECO:0000256" key="5">
    <source>
        <dbReference type="ARBA" id="ARBA00022842"/>
    </source>
</evidence>
<dbReference type="InterPro" id="IPR015797">
    <property type="entry name" value="NUDIX_hydrolase-like_dom_sf"/>
</dbReference>
<dbReference type="PANTHER" id="PTHR12992:SF11">
    <property type="entry name" value="MITOCHONDRIAL COENZYME A DIPHOSPHATASE NUDT8"/>
    <property type="match status" value="1"/>
</dbReference>
<keyword evidence="4" id="KW-0378">Hydrolase</keyword>
<keyword evidence="3" id="KW-0479">Metal-binding</keyword>
<keyword evidence="10" id="KW-1185">Reference proteome</keyword>
<dbReference type="EMBL" id="VINQ01000014">
    <property type="protein sequence ID" value="KAA0912304.1"/>
    <property type="molecule type" value="Genomic_DNA"/>
</dbReference>
<dbReference type="InterPro" id="IPR000086">
    <property type="entry name" value="NUDIX_hydrolase_dom"/>
</dbReference>
<dbReference type="GO" id="GO:0010945">
    <property type="term" value="F:coenzyme A diphosphatase activity"/>
    <property type="evidence" value="ECO:0007669"/>
    <property type="project" value="InterPro"/>
</dbReference>
<proteinExistence type="predicted"/>
<evidence type="ECO:0000313" key="10">
    <source>
        <dbReference type="Proteomes" id="UP000325291"/>
    </source>
</evidence>
<evidence type="ECO:0000256" key="4">
    <source>
        <dbReference type="ARBA" id="ARBA00022801"/>
    </source>
</evidence>
<name>A0A5A9Z582_9RHOB</name>
<dbReference type="AlphaFoldDB" id="A0A5A9Z582"/>
<dbReference type="InterPro" id="IPR045121">
    <property type="entry name" value="CoAse"/>
</dbReference>
<feature type="region of interest" description="Disordered" evidence="7">
    <location>
        <begin position="1"/>
        <end position="29"/>
    </location>
</feature>
<dbReference type="GO" id="GO:0046872">
    <property type="term" value="F:metal ion binding"/>
    <property type="evidence" value="ECO:0007669"/>
    <property type="project" value="UniProtKB-KW"/>
</dbReference>
<feature type="domain" description="Nudix hydrolase" evidence="8">
    <location>
        <begin position="38"/>
        <end position="174"/>
    </location>
</feature>
<keyword evidence="6" id="KW-0464">Manganese</keyword>
<comment type="caution">
    <text evidence="9">The sequence shown here is derived from an EMBL/GenBank/DDBJ whole genome shotgun (WGS) entry which is preliminary data.</text>
</comment>
<protein>
    <submittedName>
        <fullName evidence="9">CoA pyrophosphatase</fullName>
    </submittedName>
</protein>
<evidence type="ECO:0000259" key="8">
    <source>
        <dbReference type="PROSITE" id="PS51462"/>
    </source>
</evidence>
<organism evidence="9 10">
    <name type="scientific">Aquicoccus porphyridii</name>
    <dbReference type="NCBI Taxonomy" id="1852029"/>
    <lineage>
        <taxon>Bacteria</taxon>
        <taxon>Pseudomonadati</taxon>
        <taxon>Pseudomonadota</taxon>
        <taxon>Alphaproteobacteria</taxon>
        <taxon>Rhodobacterales</taxon>
        <taxon>Paracoccaceae</taxon>
        <taxon>Aquicoccus</taxon>
    </lineage>
</organism>
<accession>A0A5A9Z582</accession>
<dbReference type="CDD" id="cd03426">
    <property type="entry name" value="NUDIX_CoAse_Nudt7"/>
    <property type="match status" value="1"/>
</dbReference>
<dbReference type="PROSITE" id="PS51462">
    <property type="entry name" value="NUDIX"/>
    <property type="match status" value="1"/>
</dbReference>
<evidence type="ECO:0000256" key="2">
    <source>
        <dbReference type="ARBA" id="ARBA00001946"/>
    </source>
</evidence>
<evidence type="ECO:0000256" key="7">
    <source>
        <dbReference type="SAM" id="MobiDB-lite"/>
    </source>
</evidence>
<dbReference type="Pfam" id="PF00293">
    <property type="entry name" value="NUDIX"/>
    <property type="match status" value="1"/>
</dbReference>
<dbReference type="InterPro" id="IPR020476">
    <property type="entry name" value="Nudix_hydrolase"/>
</dbReference>
<dbReference type="Proteomes" id="UP000325291">
    <property type="component" value="Unassembled WGS sequence"/>
</dbReference>
<evidence type="ECO:0000256" key="3">
    <source>
        <dbReference type="ARBA" id="ARBA00022723"/>
    </source>
</evidence>
<dbReference type="PRINTS" id="PR00502">
    <property type="entry name" value="NUDIXFAMILY"/>
</dbReference>
<comment type="cofactor">
    <cofactor evidence="1">
        <name>Mn(2+)</name>
        <dbReference type="ChEBI" id="CHEBI:29035"/>
    </cofactor>
</comment>
<gene>
    <name evidence="9" type="ORF">FLO80_15905</name>
</gene>
<dbReference type="PANTHER" id="PTHR12992">
    <property type="entry name" value="NUDIX HYDROLASE"/>
    <property type="match status" value="1"/>
</dbReference>
<evidence type="ECO:0000256" key="6">
    <source>
        <dbReference type="ARBA" id="ARBA00023211"/>
    </source>
</evidence>
<sequence>MARHDPFGSVRAALNRQGGPSSDFDLNPDSLLPAGRQLRSAGVLVPLAEERGNLHVILTKRSSALKHHPGQIAFPGGKVDPGDTDEAAAALREAHEEIGLHASNVEVLGTLPTHETVTGFIMTPIVGRVIKPFDTRPEPGEVDEVFSVPLPHLADVSRFSVQSRRWLGQRRYYYTVPYGPYYVWGATARILRGLAERMAG</sequence>